<dbReference type="EMBL" id="MCBS01018403">
    <property type="protein sequence ID" value="RKF81331.1"/>
    <property type="molecule type" value="Genomic_DNA"/>
</dbReference>
<proteinExistence type="predicted"/>
<dbReference type="Proteomes" id="UP000285326">
    <property type="component" value="Unassembled WGS sequence"/>
</dbReference>
<protein>
    <submittedName>
        <fullName evidence="1">Uncharacterized protein</fullName>
    </submittedName>
</protein>
<gene>
    <name evidence="1" type="ORF">GcM1_184018</name>
</gene>
<dbReference type="AlphaFoldDB" id="A0A420J3I5"/>
<evidence type="ECO:0000313" key="1">
    <source>
        <dbReference type="EMBL" id="RKF81331.1"/>
    </source>
</evidence>
<reference evidence="1 2" key="1">
    <citation type="journal article" date="2018" name="BMC Genomics">
        <title>Comparative genome analyses reveal sequence features reflecting distinct modes of host-adaptation between dicot and monocot powdery mildew.</title>
        <authorList>
            <person name="Wu Y."/>
            <person name="Ma X."/>
            <person name="Pan Z."/>
            <person name="Kale S.D."/>
            <person name="Song Y."/>
            <person name="King H."/>
            <person name="Zhang Q."/>
            <person name="Presley C."/>
            <person name="Deng X."/>
            <person name="Wei C.I."/>
            <person name="Xiao S."/>
        </authorList>
    </citation>
    <scope>NUCLEOTIDE SEQUENCE [LARGE SCALE GENOMIC DNA]</scope>
    <source>
        <strain evidence="1">UMSG1</strain>
    </source>
</reference>
<organism evidence="1 2">
    <name type="scientific">Golovinomyces cichoracearum</name>
    <dbReference type="NCBI Taxonomy" id="62708"/>
    <lineage>
        <taxon>Eukaryota</taxon>
        <taxon>Fungi</taxon>
        <taxon>Dikarya</taxon>
        <taxon>Ascomycota</taxon>
        <taxon>Pezizomycotina</taxon>
        <taxon>Leotiomycetes</taxon>
        <taxon>Erysiphales</taxon>
        <taxon>Erysiphaceae</taxon>
        <taxon>Golovinomyces</taxon>
    </lineage>
</organism>
<accession>A0A420J3I5</accession>
<name>A0A420J3I5_9PEZI</name>
<comment type="caution">
    <text evidence="1">The sequence shown here is derived from an EMBL/GenBank/DDBJ whole genome shotgun (WGS) entry which is preliminary data.</text>
</comment>
<evidence type="ECO:0000313" key="2">
    <source>
        <dbReference type="Proteomes" id="UP000285326"/>
    </source>
</evidence>
<sequence>MDSAVSGLVPRHFVDYPIKPEGTQSSTVPYGICSSQKLVSHIPLTGMQQVKTGRVCIAVRVVSRGKLVRESGLCGMLVSQEVCRGFRRLKVVQSVSSDPARKEAGPRDDVKEINLPNLDSSLYQKLPTTKKKEFFKSSTASSIFRNTRYHASLFLKMCLYYEAKLTYSGCSANPKHVFKVTKYSRCDEAFRTGYICLGAGPSIDANGNLVREPLCTMPGSCPRCH</sequence>